<dbReference type="RefSeq" id="WP_220209322.1">
    <property type="nucleotide sequence ID" value="NZ_BNJK01000002.1"/>
</dbReference>
<protein>
    <submittedName>
        <fullName evidence="3">Uncharacterized protein</fullName>
    </submittedName>
</protein>
<feature type="transmembrane region" description="Helical" evidence="2">
    <location>
        <begin position="21"/>
        <end position="40"/>
    </location>
</feature>
<dbReference type="Proteomes" id="UP000597444">
    <property type="component" value="Unassembled WGS sequence"/>
</dbReference>
<keyword evidence="2" id="KW-0812">Transmembrane</keyword>
<feature type="region of interest" description="Disordered" evidence="1">
    <location>
        <begin position="73"/>
        <end position="103"/>
    </location>
</feature>
<evidence type="ECO:0000256" key="1">
    <source>
        <dbReference type="SAM" id="MobiDB-lite"/>
    </source>
</evidence>
<proteinExistence type="predicted"/>
<accession>A0A8J3N516</accession>
<evidence type="ECO:0000313" key="4">
    <source>
        <dbReference type="Proteomes" id="UP000597444"/>
    </source>
</evidence>
<keyword evidence="2" id="KW-0472">Membrane</keyword>
<feature type="compositionally biased region" description="Basic and acidic residues" evidence="1">
    <location>
        <begin position="94"/>
        <end position="103"/>
    </location>
</feature>
<feature type="transmembrane region" description="Helical" evidence="2">
    <location>
        <begin position="46"/>
        <end position="68"/>
    </location>
</feature>
<name>A0A8J3N516_9CHLR</name>
<sequence length="103" mass="11845">MIDYRAQRKADRRQMRGSYEGVGGLIGLIVIASLAMIHLWQLSILAFIGLLFFFLVLRLILLSTAHAMKRQQYSQPKQEPPFYQQPSHPSRLCCKNDRLPTSV</sequence>
<keyword evidence="4" id="KW-1185">Reference proteome</keyword>
<gene>
    <name evidence="3" type="ORF">KSF_086670</name>
</gene>
<dbReference type="EMBL" id="BNJK01000002">
    <property type="protein sequence ID" value="GHO98619.1"/>
    <property type="molecule type" value="Genomic_DNA"/>
</dbReference>
<comment type="caution">
    <text evidence="3">The sequence shown here is derived from an EMBL/GenBank/DDBJ whole genome shotgun (WGS) entry which is preliminary data.</text>
</comment>
<reference evidence="3" key="1">
    <citation type="submission" date="2020-10" db="EMBL/GenBank/DDBJ databases">
        <title>Taxonomic study of unclassified bacteria belonging to the class Ktedonobacteria.</title>
        <authorList>
            <person name="Yabe S."/>
            <person name="Wang C.M."/>
            <person name="Zheng Y."/>
            <person name="Sakai Y."/>
            <person name="Cavaletti L."/>
            <person name="Monciardini P."/>
            <person name="Donadio S."/>
        </authorList>
    </citation>
    <scope>NUCLEOTIDE SEQUENCE</scope>
    <source>
        <strain evidence="3">ID150040</strain>
    </source>
</reference>
<keyword evidence="2" id="KW-1133">Transmembrane helix</keyword>
<dbReference type="AlphaFoldDB" id="A0A8J3N516"/>
<evidence type="ECO:0000313" key="3">
    <source>
        <dbReference type="EMBL" id="GHO98619.1"/>
    </source>
</evidence>
<evidence type="ECO:0000256" key="2">
    <source>
        <dbReference type="SAM" id="Phobius"/>
    </source>
</evidence>
<organism evidence="3 4">
    <name type="scientific">Reticulibacter mediterranei</name>
    <dbReference type="NCBI Taxonomy" id="2778369"/>
    <lineage>
        <taxon>Bacteria</taxon>
        <taxon>Bacillati</taxon>
        <taxon>Chloroflexota</taxon>
        <taxon>Ktedonobacteria</taxon>
        <taxon>Ktedonobacterales</taxon>
        <taxon>Reticulibacteraceae</taxon>
        <taxon>Reticulibacter</taxon>
    </lineage>
</organism>